<dbReference type="InterPro" id="IPR055247">
    <property type="entry name" value="InsJ-like_HTH"/>
</dbReference>
<dbReference type="PANTHER" id="PTHR46889">
    <property type="entry name" value="TRANSPOSASE INSF FOR INSERTION SEQUENCE IS3B-RELATED"/>
    <property type="match status" value="1"/>
</dbReference>
<protein>
    <submittedName>
        <fullName evidence="3">IS3 family transposase</fullName>
    </submittedName>
</protein>
<dbReference type="InterPro" id="IPR036397">
    <property type="entry name" value="RNaseH_sf"/>
</dbReference>
<dbReference type="InterPro" id="IPR050900">
    <property type="entry name" value="Transposase_IS3/IS150/IS904"/>
</dbReference>
<dbReference type="PANTHER" id="PTHR46889:SF4">
    <property type="entry name" value="TRANSPOSASE INSO FOR INSERTION SEQUENCE ELEMENT IS911B-RELATED"/>
    <property type="match status" value="1"/>
</dbReference>
<dbReference type="InterPro" id="IPR025948">
    <property type="entry name" value="HTH-like_dom"/>
</dbReference>
<sequence length="462" mass="54291">MAKYSQQFKLEVVQNYLSNKNDDGFRKTANKYKLDRATIRQWVAIYQTLGEDGLKPQSHRITYSTEFKLKVVLKILNDGLSLIDALRFFKLKEVGTLSTWLRKYQAHGIDGLKSKPKGRPKQMPKPQRPRIKTSQEDRNKTQEQLLEELAYLRAEVAYLKKPESLDSEAQRTGKSRTATAARFISELRQSYQLRHLLRTSEMARSTYFYHEQQSKREDKYSDLKQQIKAIYHKHKGRYGYRRITLALKNLGFTINHKCVQRLMQSMQLRSCIRAVKYRSYKGQIGKIAKNVLQRQFKADKPNQKWVTDVTEFNVRGEKLYLSPIMDLFNGEIIAFQLQRRPLFGLVKDMLKDAIAKLSSNDKPIIHSDQGWQYQMRFYQQQLQQHGLIQSMSRKGNCLDNASMESFFGILKSECFYGEEFNSVEELEQTVKEYIHYYNHERIKVKLKGLSPVEYRTQSLKAA</sequence>
<dbReference type="Gene3D" id="3.30.420.10">
    <property type="entry name" value="Ribonuclease H-like superfamily/Ribonuclease H"/>
    <property type="match status" value="1"/>
</dbReference>
<dbReference type="SUPFAM" id="SSF48295">
    <property type="entry name" value="TrpR-like"/>
    <property type="match status" value="1"/>
</dbReference>
<feature type="compositionally biased region" description="Basic residues" evidence="1">
    <location>
        <begin position="114"/>
        <end position="131"/>
    </location>
</feature>
<dbReference type="InterPro" id="IPR012337">
    <property type="entry name" value="RNaseH-like_sf"/>
</dbReference>
<feature type="region of interest" description="Disordered" evidence="1">
    <location>
        <begin position="111"/>
        <end position="139"/>
    </location>
</feature>
<feature type="domain" description="Integrase catalytic" evidence="2">
    <location>
        <begin position="297"/>
        <end position="459"/>
    </location>
</feature>
<gene>
    <name evidence="3" type="ORF">MSG88_11850</name>
</gene>
<dbReference type="InterPro" id="IPR010921">
    <property type="entry name" value="Trp_repressor/repl_initiator"/>
</dbReference>
<dbReference type="InterPro" id="IPR001584">
    <property type="entry name" value="Integrase_cat-core"/>
</dbReference>
<dbReference type="GO" id="GO:0043565">
    <property type="term" value="F:sequence-specific DNA binding"/>
    <property type="evidence" value="ECO:0007669"/>
    <property type="project" value="InterPro"/>
</dbReference>
<comment type="caution">
    <text evidence="3">The sequence shown here is derived from an EMBL/GenBank/DDBJ whole genome shotgun (WGS) entry which is preliminary data.</text>
</comment>
<organism evidence="3 4">
    <name type="scientific">Acinetobacter indicus</name>
    <dbReference type="NCBI Taxonomy" id="756892"/>
    <lineage>
        <taxon>Bacteria</taxon>
        <taxon>Pseudomonadati</taxon>
        <taxon>Pseudomonadota</taxon>
        <taxon>Gammaproteobacteria</taxon>
        <taxon>Moraxellales</taxon>
        <taxon>Moraxellaceae</taxon>
        <taxon>Acinetobacter</taxon>
    </lineage>
</organism>
<evidence type="ECO:0000313" key="4">
    <source>
        <dbReference type="Proteomes" id="UP001284654"/>
    </source>
</evidence>
<name>A0AAW8Z828_9GAMM</name>
<dbReference type="GO" id="GO:0015074">
    <property type="term" value="P:DNA integration"/>
    <property type="evidence" value="ECO:0007669"/>
    <property type="project" value="InterPro"/>
</dbReference>
<dbReference type="NCBIfam" id="NF033516">
    <property type="entry name" value="transpos_IS3"/>
    <property type="match status" value="1"/>
</dbReference>
<dbReference type="Gene3D" id="1.10.10.60">
    <property type="entry name" value="Homeodomain-like"/>
    <property type="match status" value="1"/>
</dbReference>
<dbReference type="AlphaFoldDB" id="A0AAW8Z828"/>
<dbReference type="Gene3D" id="1.10.10.10">
    <property type="entry name" value="Winged helix-like DNA-binding domain superfamily/Winged helix DNA-binding domain"/>
    <property type="match status" value="1"/>
</dbReference>
<dbReference type="Pfam" id="PF13518">
    <property type="entry name" value="HTH_28"/>
    <property type="match status" value="2"/>
</dbReference>
<proteinExistence type="predicted"/>
<dbReference type="SUPFAM" id="SSF53098">
    <property type="entry name" value="Ribonuclease H-like"/>
    <property type="match status" value="1"/>
</dbReference>
<dbReference type="InterPro" id="IPR036388">
    <property type="entry name" value="WH-like_DNA-bd_sf"/>
</dbReference>
<dbReference type="EMBL" id="JAWJYY010000001">
    <property type="protein sequence ID" value="MDV4316436.1"/>
    <property type="molecule type" value="Genomic_DNA"/>
</dbReference>
<dbReference type="PROSITE" id="PS50994">
    <property type="entry name" value="INTEGRASE"/>
    <property type="match status" value="1"/>
</dbReference>
<dbReference type="InterPro" id="IPR048020">
    <property type="entry name" value="Transpos_IS3"/>
</dbReference>
<dbReference type="Proteomes" id="UP001284654">
    <property type="component" value="Unassembled WGS sequence"/>
</dbReference>
<evidence type="ECO:0000256" key="1">
    <source>
        <dbReference type="SAM" id="MobiDB-lite"/>
    </source>
</evidence>
<reference evidence="3" key="1">
    <citation type="submission" date="2023-10" db="EMBL/GenBank/DDBJ databases">
        <authorList>
            <person name="Sykes E.M.E."/>
            <person name="Khan I.U.H."/>
            <person name="Kumar A."/>
        </authorList>
    </citation>
    <scope>NUCLEOTIDE SEQUENCE</scope>
    <source>
        <strain evidence="3">IK5</strain>
    </source>
</reference>
<evidence type="ECO:0000313" key="3">
    <source>
        <dbReference type="EMBL" id="MDV4316436.1"/>
    </source>
</evidence>
<accession>A0AAW8Z828</accession>
<dbReference type="Pfam" id="PF13333">
    <property type="entry name" value="rve_2"/>
    <property type="match status" value="1"/>
</dbReference>
<evidence type="ECO:0000259" key="2">
    <source>
        <dbReference type="PROSITE" id="PS50994"/>
    </source>
</evidence>
<dbReference type="Pfam" id="PF13276">
    <property type="entry name" value="HTH_21"/>
    <property type="match status" value="1"/>
</dbReference>
<dbReference type="Pfam" id="PF00665">
    <property type="entry name" value="rve"/>
    <property type="match status" value="1"/>
</dbReference>